<reference evidence="1" key="1">
    <citation type="submission" date="2022-12" db="EMBL/GenBank/DDBJ databases">
        <authorList>
            <person name="Petersen C."/>
        </authorList>
    </citation>
    <scope>NUCLEOTIDE SEQUENCE</scope>
    <source>
        <strain evidence="1">IBT 17660</strain>
    </source>
</reference>
<comment type="caution">
    <text evidence="1">The sequence shown here is derived from an EMBL/GenBank/DDBJ whole genome shotgun (WGS) entry which is preliminary data.</text>
</comment>
<dbReference type="Pfam" id="PF13424">
    <property type="entry name" value="TPR_12"/>
    <property type="match status" value="1"/>
</dbReference>
<dbReference type="PANTHER" id="PTHR46082:SF6">
    <property type="entry name" value="AAA+ ATPASE DOMAIN-CONTAINING PROTEIN-RELATED"/>
    <property type="match status" value="1"/>
</dbReference>
<keyword evidence="2" id="KW-1185">Reference proteome</keyword>
<name>A0A9W9WQ42_9EURO</name>
<sequence>MISCHEIRKRDPNAAELLLLLAHFDNRDIWYELIKSGCESSNVPSWLEKTVSSRLTFKICVKTLIGFSLLEAKKQGGSYMMHPVVQDWCIHLARTDENVKFTQLDGLALISVGYTVPNSGDRCYSELQQQLIPLANYVRRDVEAEDMCQRALAGKENALGPDHTSTLDTVNHLGVLSKDQRKLKKAEEMYQRALVGTEKALGPDHTSALYTGRFKETEEMYQPALVGMEKAWGKTREAEKMYQRALEGYEKALGPCHTSILKTVHNIALVCRDQGELEEEKEMCRRALAAYDKGRGTGRRRPGGL</sequence>
<dbReference type="PANTHER" id="PTHR46082">
    <property type="entry name" value="ATP/GTP-BINDING PROTEIN-RELATED"/>
    <property type="match status" value="1"/>
</dbReference>
<dbReference type="SUPFAM" id="SSF48452">
    <property type="entry name" value="TPR-like"/>
    <property type="match status" value="1"/>
</dbReference>
<dbReference type="Gene3D" id="1.25.40.10">
    <property type="entry name" value="Tetratricopeptide repeat domain"/>
    <property type="match status" value="2"/>
</dbReference>
<dbReference type="Pfam" id="PF13374">
    <property type="entry name" value="TPR_10"/>
    <property type="match status" value="2"/>
</dbReference>
<gene>
    <name evidence="1" type="ORF">N7530_008866</name>
</gene>
<organism evidence="1 2">
    <name type="scientific">Penicillium desertorum</name>
    <dbReference type="NCBI Taxonomy" id="1303715"/>
    <lineage>
        <taxon>Eukaryota</taxon>
        <taxon>Fungi</taxon>
        <taxon>Dikarya</taxon>
        <taxon>Ascomycota</taxon>
        <taxon>Pezizomycotina</taxon>
        <taxon>Eurotiomycetes</taxon>
        <taxon>Eurotiomycetidae</taxon>
        <taxon>Eurotiales</taxon>
        <taxon>Aspergillaceae</taxon>
        <taxon>Penicillium</taxon>
    </lineage>
</organism>
<protein>
    <submittedName>
        <fullName evidence="1">Uncharacterized protein</fullName>
    </submittedName>
</protein>
<accession>A0A9W9WQ42</accession>
<proteinExistence type="predicted"/>
<dbReference type="InterPro" id="IPR053137">
    <property type="entry name" value="NLR-like"/>
</dbReference>
<dbReference type="Proteomes" id="UP001147760">
    <property type="component" value="Unassembled WGS sequence"/>
</dbReference>
<evidence type="ECO:0000313" key="1">
    <source>
        <dbReference type="EMBL" id="KAJ5471509.1"/>
    </source>
</evidence>
<evidence type="ECO:0000313" key="2">
    <source>
        <dbReference type="Proteomes" id="UP001147760"/>
    </source>
</evidence>
<dbReference type="OrthoDB" id="1658288at2759"/>
<dbReference type="EMBL" id="JAPWDO010000005">
    <property type="protein sequence ID" value="KAJ5471509.1"/>
    <property type="molecule type" value="Genomic_DNA"/>
</dbReference>
<dbReference type="InterPro" id="IPR011990">
    <property type="entry name" value="TPR-like_helical_dom_sf"/>
</dbReference>
<dbReference type="AlphaFoldDB" id="A0A9W9WQ42"/>
<reference evidence="1" key="2">
    <citation type="journal article" date="2023" name="IMA Fungus">
        <title>Comparative genomic study of the Penicillium genus elucidates a diverse pangenome and 15 lateral gene transfer events.</title>
        <authorList>
            <person name="Petersen C."/>
            <person name="Sorensen T."/>
            <person name="Nielsen M.R."/>
            <person name="Sondergaard T.E."/>
            <person name="Sorensen J.L."/>
            <person name="Fitzpatrick D.A."/>
            <person name="Frisvad J.C."/>
            <person name="Nielsen K.L."/>
        </authorList>
    </citation>
    <scope>NUCLEOTIDE SEQUENCE</scope>
    <source>
        <strain evidence="1">IBT 17660</strain>
    </source>
</reference>